<dbReference type="PANTHER" id="PTHR43840:SF15">
    <property type="entry name" value="MITOCHONDRIAL METAL TRANSPORTER 1-RELATED"/>
    <property type="match status" value="1"/>
</dbReference>
<dbReference type="GO" id="GO:0015341">
    <property type="term" value="F:zinc efflux antiporter activity"/>
    <property type="evidence" value="ECO:0007669"/>
    <property type="project" value="TreeGrafter"/>
</dbReference>
<feature type="transmembrane region" description="Helical" evidence="8">
    <location>
        <begin position="177"/>
        <end position="194"/>
    </location>
</feature>
<dbReference type="Pfam" id="PF16916">
    <property type="entry name" value="ZT_dimer"/>
    <property type="match status" value="1"/>
</dbReference>
<comment type="similarity">
    <text evidence="2">Belongs to the cation diffusion facilitator (CDF) transporter (TC 2.A.4) family.</text>
</comment>
<keyword evidence="4" id="KW-1003">Cell membrane</keyword>
<gene>
    <name evidence="11" type="ORF">ABOD76_16550</name>
</gene>
<evidence type="ECO:0000256" key="7">
    <source>
        <dbReference type="ARBA" id="ARBA00023136"/>
    </source>
</evidence>
<reference evidence="11" key="1">
    <citation type="submission" date="2024-06" db="EMBL/GenBank/DDBJ databases">
        <title>Draft Genome Sequence of Deinococcus sonorensis Type Strain KR-87, a Biofilm Producing Representative of the Genus Deinococcus.</title>
        <authorList>
            <person name="Boren L.S."/>
            <person name="Grosso R.A."/>
            <person name="Hugenberg-Cox A.N."/>
            <person name="Hill J.T.E."/>
            <person name="Albert C.M."/>
            <person name="Tuohy J.M."/>
        </authorList>
    </citation>
    <scope>NUCLEOTIDE SEQUENCE</scope>
    <source>
        <strain evidence="11">KR-87</strain>
    </source>
</reference>
<keyword evidence="7 8" id="KW-0472">Membrane</keyword>
<dbReference type="InterPro" id="IPR027470">
    <property type="entry name" value="Cation_efflux_CTD"/>
</dbReference>
<keyword evidence="5 8" id="KW-0812">Transmembrane</keyword>
<dbReference type="AlphaFoldDB" id="A0AAU7U9H4"/>
<feature type="transmembrane region" description="Helical" evidence="8">
    <location>
        <begin position="34"/>
        <end position="55"/>
    </location>
</feature>
<dbReference type="GO" id="GO:0015086">
    <property type="term" value="F:cadmium ion transmembrane transporter activity"/>
    <property type="evidence" value="ECO:0007669"/>
    <property type="project" value="TreeGrafter"/>
</dbReference>
<dbReference type="EMBL" id="CP158299">
    <property type="protein sequence ID" value="XBV85037.1"/>
    <property type="molecule type" value="Genomic_DNA"/>
</dbReference>
<feature type="domain" description="Cation efflux protein cytoplasmic" evidence="10">
    <location>
        <begin position="207"/>
        <end position="284"/>
    </location>
</feature>
<accession>A0AAU7U9H4</accession>
<dbReference type="FunFam" id="3.30.70.1350:FF:000002">
    <property type="entry name" value="Ferrous-iron efflux pump FieF"/>
    <property type="match status" value="1"/>
</dbReference>
<evidence type="ECO:0000256" key="3">
    <source>
        <dbReference type="ARBA" id="ARBA00022448"/>
    </source>
</evidence>
<feature type="transmembrane region" description="Helical" evidence="8">
    <location>
        <begin position="7"/>
        <end position="28"/>
    </location>
</feature>
<dbReference type="SUPFAM" id="SSF161111">
    <property type="entry name" value="Cation efflux protein transmembrane domain-like"/>
    <property type="match status" value="1"/>
</dbReference>
<dbReference type="Pfam" id="PF01545">
    <property type="entry name" value="Cation_efflux"/>
    <property type="match status" value="1"/>
</dbReference>
<dbReference type="Gene3D" id="1.20.1510.10">
    <property type="entry name" value="Cation efflux protein transmembrane domain"/>
    <property type="match status" value="1"/>
</dbReference>
<evidence type="ECO:0000256" key="4">
    <source>
        <dbReference type="ARBA" id="ARBA00022475"/>
    </source>
</evidence>
<feature type="domain" description="Cation efflux protein transmembrane" evidence="9">
    <location>
        <begin position="11"/>
        <end position="202"/>
    </location>
</feature>
<dbReference type="InterPro" id="IPR002524">
    <property type="entry name" value="Cation_efflux"/>
</dbReference>
<sequence length="295" mass="31588">MNRTVRLALWSIVFGLLVLGLKFLAYLLTGSVALYSDALESIINVAAAVAAYIALQVSAKPADANHPYGHTKAEYFSAVVEGVLILLAALSILREAYSNFRHPAELQAPVLGLLINGGASVINLVWAAVLTRAGRTHRSPALLADGKHLYTDVFTSGGVLLGVALVAVTGWTVLDPVIAVLVSLNILWSGWGLMRDSVNGLMDEAAPSEVVARIRETISTHAEGAIEAHDLRTRLAGNVTFIEFHLVVPGHMEVEQAHVICDRIEDQLQHDVEGAVVTIHVEPEGKVKHTGVLVL</sequence>
<dbReference type="GO" id="GO:0015093">
    <property type="term" value="F:ferrous iron transmembrane transporter activity"/>
    <property type="evidence" value="ECO:0007669"/>
    <property type="project" value="TreeGrafter"/>
</dbReference>
<dbReference type="GO" id="GO:0005886">
    <property type="term" value="C:plasma membrane"/>
    <property type="evidence" value="ECO:0007669"/>
    <property type="project" value="UniProtKB-SubCell"/>
</dbReference>
<feature type="transmembrane region" description="Helical" evidence="8">
    <location>
        <begin position="75"/>
        <end position="94"/>
    </location>
</feature>
<evidence type="ECO:0000313" key="11">
    <source>
        <dbReference type="EMBL" id="XBV85037.1"/>
    </source>
</evidence>
<feature type="transmembrane region" description="Helical" evidence="8">
    <location>
        <begin position="149"/>
        <end position="171"/>
    </location>
</feature>
<dbReference type="NCBIfam" id="TIGR01297">
    <property type="entry name" value="CDF"/>
    <property type="match status" value="1"/>
</dbReference>
<proteinExistence type="inferred from homology"/>
<comment type="subcellular location">
    <subcellularLocation>
        <location evidence="1">Cell membrane</location>
        <topology evidence="1">Multi-pass membrane protein</topology>
    </subcellularLocation>
</comment>
<evidence type="ECO:0000256" key="8">
    <source>
        <dbReference type="SAM" id="Phobius"/>
    </source>
</evidence>
<name>A0AAU7U9H4_9DEIO</name>
<evidence type="ECO:0000256" key="2">
    <source>
        <dbReference type="ARBA" id="ARBA00008114"/>
    </source>
</evidence>
<dbReference type="Gene3D" id="3.30.70.1350">
    <property type="entry name" value="Cation efflux protein, cytoplasmic domain"/>
    <property type="match status" value="1"/>
</dbReference>
<dbReference type="GO" id="GO:0006882">
    <property type="term" value="P:intracellular zinc ion homeostasis"/>
    <property type="evidence" value="ECO:0007669"/>
    <property type="project" value="TreeGrafter"/>
</dbReference>
<dbReference type="InterPro" id="IPR036837">
    <property type="entry name" value="Cation_efflux_CTD_sf"/>
</dbReference>
<organism evidence="11">
    <name type="scientific">Deinococcus sonorensis KR-87</name>
    <dbReference type="NCBI Taxonomy" id="694439"/>
    <lineage>
        <taxon>Bacteria</taxon>
        <taxon>Thermotogati</taxon>
        <taxon>Deinococcota</taxon>
        <taxon>Deinococci</taxon>
        <taxon>Deinococcales</taxon>
        <taxon>Deinococcaceae</taxon>
        <taxon>Deinococcus</taxon>
    </lineage>
</organism>
<keyword evidence="3" id="KW-0813">Transport</keyword>
<dbReference type="InterPro" id="IPR027469">
    <property type="entry name" value="Cation_efflux_TMD_sf"/>
</dbReference>
<dbReference type="InterPro" id="IPR050291">
    <property type="entry name" value="CDF_Transporter"/>
</dbReference>
<evidence type="ECO:0000256" key="1">
    <source>
        <dbReference type="ARBA" id="ARBA00004651"/>
    </source>
</evidence>
<feature type="transmembrane region" description="Helical" evidence="8">
    <location>
        <begin position="106"/>
        <end position="129"/>
    </location>
</feature>
<evidence type="ECO:0000256" key="6">
    <source>
        <dbReference type="ARBA" id="ARBA00022989"/>
    </source>
</evidence>
<dbReference type="PANTHER" id="PTHR43840">
    <property type="entry name" value="MITOCHONDRIAL METAL TRANSPORTER 1-RELATED"/>
    <property type="match status" value="1"/>
</dbReference>
<evidence type="ECO:0000256" key="5">
    <source>
        <dbReference type="ARBA" id="ARBA00022692"/>
    </source>
</evidence>
<dbReference type="KEGG" id="dsc:ABOD76_16550"/>
<keyword evidence="6 8" id="KW-1133">Transmembrane helix</keyword>
<dbReference type="InterPro" id="IPR058533">
    <property type="entry name" value="Cation_efflux_TM"/>
</dbReference>
<dbReference type="SUPFAM" id="SSF160240">
    <property type="entry name" value="Cation efflux protein cytoplasmic domain-like"/>
    <property type="match status" value="1"/>
</dbReference>
<protein>
    <submittedName>
        <fullName evidence="11">Cation diffusion facilitator family transporter</fullName>
    </submittedName>
</protein>
<dbReference type="RefSeq" id="WP_350243074.1">
    <property type="nucleotide sequence ID" value="NZ_CP158299.1"/>
</dbReference>
<evidence type="ECO:0000259" key="10">
    <source>
        <dbReference type="Pfam" id="PF16916"/>
    </source>
</evidence>
<evidence type="ECO:0000259" key="9">
    <source>
        <dbReference type="Pfam" id="PF01545"/>
    </source>
</evidence>